<sequence>MARRGRCAGRSRAKTGKERSRRGESEDEDARPGGAGRFASRCSHTGEDRRRREGGDIERKTLCKADSVN</sequence>
<dbReference type="EMBL" id="JANPWB010000014">
    <property type="protein sequence ID" value="KAJ1099231.1"/>
    <property type="molecule type" value="Genomic_DNA"/>
</dbReference>
<organism evidence="2 3">
    <name type="scientific">Pleurodeles waltl</name>
    <name type="common">Iberian ribbed newt</name>
    <dbReference type="NCBI Taxonomy" id="8319"/>
    <lineage>
        <taxon>Eukaryota</taxon>
        <taxon>Metazoa</taxon>
        <taxon>Chordata</taxon>
        <taxon>Craniata</taxon>
        <taxon>Vertebrata</taxon>
        <taxon>Euteleostomi</taxon>
        <taxon>Amphibia</taxon>
        <taxon>Batrachia</taxon>
        <taxon>Caudata</taxon>
        <taxon>Salamandroidea</taxon>
        <taxon>Salamandridae</taxon>
        <taxon>Pleurodelinae</taxon>
        <taxon>Pleurodeles</taxon>
    </lineage>
</organism>
<feature type="compositionally biased region" description="Basic and acidic residues" evidence="1">
    <location>
        <begin position="44"/>
        <end position="63"/>
    </location>
</feature>
<gene>
    <name evidence="2" type="ORF">NDU88_004335</name>
</gene>
<feature type="region of interest" description="Disordered" evidence="1">
    <location>
        <begin position="1"/>
        <end position="69"/>
    </location>
</feature>
<accession>A0AAV7M626</accession>
<reference evidence="2" key="1">
    <citation type="journal article" date="2022" name="bioRxiv">
        <title>Sequencing and chromosome-scale assembly of the giantPleurodeles waltlgenome.</title>
        <authorList>
            <person name="Brown T."/>
            <person name="Elewa A."/>
            <person name="Iarovenko S."/>
            <person name="Subramanian E."/>
            <person name="Araus A.J."/>
            <person name="Petzold A."/>
            <person name="Susuki M."/>
            <person name="Suzuki K.-i.T."/>
            <person name="Hayashi T."/>
            <person name="Toyoda A."/>
            <person name="Oliveira C."/>
            <person name="Osipova E."/>
            <person name="Leigh N.D."/>
            <person name="Simon A."/>
            <person name="Yun M.H."/>
        </authorList>
    </citation>
    <scope>NUCLEOTIDE SEQUENCE</scope>
    <source>
        <strain evidence="2">20211129_DDA</strain>
        <tissue evidence="2">Liver</tissue>
    </source>
</reference>
<dbReference type="Proteomes" id="UP001066276">
    <property type="component" value="Chromosome 10"/>
</dbReference>
<name>A0AAV7M626_PLEWA</name>
<evidence type="ECO:0000256" key="1">
    <source>
        <dbReference type="SAM" id="MobiDB-lite"/>
    </source>
</evidence>
<dbReference type="AlphaFoldDB" id="A0AAV7M626"/>
<keyword evidence="3" id="KW-1185">Reference proteome</keyword>
<proteinExistence type="predicted"/>
<evidence type="ECO:0000313" key="3">
    <source>
        <dbReference type="Proteomes" id="UP001066276"/>
    </source>
</evidence>
<feature type="compositionally biased region" description="Basic residues" evidence="1">
    <location>
        <begin position="1"/>
        <end position="14"/>
    </location>
</feature>
<protein>
    <submittedName>
        <fullName evidence="2">Uncharacterized protein</fullName>
    </submittedName>
</protein>
<feature type="compositionally biased region" description="Basic and acidic residues" evidence="1">
    <location>
        <begin position="15"/>
        <end position="24"/>
    </location>
</feature>
<comment type="caution">
    <text evidence="2">The sequence shown here is derived from an EMBL/GenBank/DDBJ whole genome shotgun (WGS) entry which is preliminary data.</text>
</comment>
<evidence type="ECO:0000313" key="2">
    <source>
        <dbReference type="EMBL" id="KAJ1099231.1"/>
    </source>
</evidence>